<evidence type="ECO:0000313" key="1">
    <source>
        <dbReference type="EnsemblMetazoa" id="AFUN015015-PA"/>
    </source>
</evidence>
<dbReference type="AlphaFoldDB" id="A0A182S3M5"/>
<proteinExistence type="predicted"/>
<dbReference type="EnsemblMetazoa" id="AFUN015015-RA">
    <property type="protein sequence ID" value="AFUN015015-PA"/>
    <property type="gene ID" value="AFUN015015"/>
</dbReference>
<reference evidence="1" key="1">
    <citation type="submission" date="2020-05" db="UniProtKB">
        <authorList>
            <consortium name="EnsemblMetazoa"/>
        </authorList>
    </citation>
    <scope>IDENTIFICATION</scope>
    <source>
        <strain evidence="1">FUMOZ</strain>
    </source>
</reference>
<protein>
    <submittedName>
        <fullName evidence="1">Uncharacterized protein</fullName>
    </submittedName>
</protein>
<name>A0A182S3M5_ANOFN</name>
<accession>A0A182S3M5</accession>
<sequence length="55" mass="6563">MRERVLHLRLLQSDPYCTLWQNDLFRNSASLLRSPATFFDHTSHYEIGRTQISKI</sequence>
<organism evidence="1">
    <name type="scientific">Anopheles funestus</name>
    <name type="common">African malaria mosquito</name>
    <dbReference type="NCBI Taxonomy" id="62324"/>
    <lineage>
        <taxon>Eukaryota</taxon>
        <taxon>Metazoa</taxon>
        <taxon>Ecdysozoa</taxon>
        <taxon>Arthropoda</taxon>
        <taxon>Hexapoda</taxon>
        <taxon>Insecta</taxon>
        <taxon>Pterygota</taxon>
        <taxon>Neoptera</taxon>
        <taxon>Endopterygota</taxon>
        <taxon>Diptera</taxon>
        <taxon>Nematocera</taxon>
        <taxon>Culicoidea</taxon>
        <taxon>Culicidae</taxon>
        <taxon>Anophelinae</taxon>
        <taxon>Anopheles</taxon>
    </lineage>
</organism>
<dbReference type="VEuPathDB" id="VectorBase:AFUN015015"/>